<dbReference type="GO" id="GO:0012505">
    <property type="term" value="C:endomembrane system"/>
    <property type="evidence" value="ECO:0007669"/>
    <property type="project" value="UniProtKB-SubCell"/>
</dbReference>
<gene>
    <name evidence="7" type="ORF">KFE25_001837</name>
</gene>
<comment type="subcellular location">
    <subcellularLocation>
        <location evidence="1">Endomembrane system</location>
        <topology evidence="1">Multi-pass membrane protein</topology>
    </subcellularLocation>
</comment>
<keyword evidence="4 5" id="KW-0472">Membrane</keyword>
<name>A0A8J5XEH9_DIALT</name>
<evidence type="ECO:0000256" key="5">
    <source>
        <dbReference type="SAM" id="Phobius"/>
    </source>
</evidence>
<dbReference type="InterPro" id="IPR050911">
    <property type="entry name" value="DRAM/TMEM150_Autophagy_Mod"/>
</dbReference>
<evidence type="ECO:0000313" key="8">
    <source>
        <dbReference type="Proteomes" id="UP000751190"/>
    </source>
</evidence>
<keyword evidence="3 5" id="KW-1133">Transmembrane helix</keyword>
<evidence type="ECO:0000313" key="7">
    <source>
        <dbReference type="EMBL" id="KAG8463064.1"/>
    </source>
</evidence>
<feature type="transmembrane region" description="Helical" evidence="5">
    <location>
        <begin position="98"/>
        <end position="118"/>
    </location>
</feature>
<dbReference type="PANTHER" id="PTHR21324:SF2">
    <property type="entry name" value="EG:22E5.9 PROTEIN"/>
    <property type="match status" value="1"/>
</dbReference>
<dbReference type="PANTHER" id="PTHR21324">
    <property type="entry name" value="FASTING-INDUCIBLE INTEGRAL MEMBRANE PROTEIN TM6P1-RELATED"/>
    <property type="match status" value="1"/>
</dbReference>
<reference evidence="7" key="1">
    <citation type="submission" date="2021-05" db="EMBL/GenBank/DDBJ databases">
        <title>The genome of the haptophyte Pavlova lutheri (Diacronema luteri, Pavlovales) - a model for lipid biosynthesis in eukaryotic algae.</title>
        <authorList>
            <person name="Hulatt C.J."/>
            <person name="Posewitz M.C."/>
        </authorList>
    </citation>
    <scope>NUCLEOTIDE SEQUENCE</scope>
    <source>
        <strain evidence="7">NIVA-4/92</strain>
    </source>
</reference>
<proteinExistence type="predicted"/>
<dbReference type="Proteomes" id="UP000751190">
    <property type="component" value="Unassembled WGS sequence"/>
</dbReference>
<dbReference type="InterPro" id="IPR019402">
    <property type="entry name" value="CWH43_N"/>
</dbReference>
<feature type="domain" description="CWH43-like N-terminal" evidence="6">
    <location>
        <begin position="28"/>
        <end position="152"/>
    </location>
</feature>
<feature type="transmembrane region" description="Helical" evidence="5">
    <location>
        <begin position="21"/>
        <end position="43"/>
    </location>
</feature>
<evidence type="ECO:0000256" key="4">
    <source>
        <dbReference type="ARBA" id="ARBA00023136"/>
    </source>
</evidence>
<accession>A0A8J5XEH9</accession>
<evidence type="ECO:0000256" key="3">
    <source>
        <dbReference type="ARBA" id="ARBA00022989"/>
    </source>
</evidence>
<evidence type="ECO:0000256" key="1">
    <source>
        <dbReference type="ARBA" id="ARBA00004127"/>
    </source>
</evidence>
<keyword evidence="8" id="KW-1185">Reference proteome</keyword>
<feature type="transmembrane region" description="Helical" evidence="5">
    <location>
        <begin position="124"/>
        <end position="146"/>
    </location>
</feature>
<evidence type="ECO:0000259" key="6">
    <source>
        <dbReference type="Pfam" id="PF10277"/>
    </source>
</evidence>
<evidence type="ECO:0000256" key="2">
    <source>
        <dbReference type="ARBA" id="ARBA00022692"/>
    </source>
</evidence>
<dbReference type="EMBL" id="JAGTXO010000018">
    <property type="protein sequence ID" value="KAG8463064.1"/>
    <property type="molecule type" value="Genomic_DNA"/>
</dbReference>
<feature type="transmembrane region" description="Helical" evidence="5">
    <location>
        <begin position="203"/>
        <end position="227"/>
    </location>
</feature>
<dbReference type="AlphaFoldDB" id="A0A8J5XEH9"/>
<feature type="transmembrane region" description="Helical" evidence="5">
    <location>
        <begin position="63"/>
        <end position="86"/>
    </location>
</feature>
<dbReference type="Pfam" id="PF10277">
    <property type="entry name" value="Frag1"/>
    <property type="match status" value="1"/>
</dbReference>
<dbReference type="OrthoDB" id="191706at2759"/>
<feature type="transmembrane region" description="Helical" evidence="5">
    <location>
        <begin position="167"/>
        <end position="191"/>
    </location>
</feature>
<protein>
    <recommendedName>
        <fullName evidence="6">CWH43-like N-terminal domain-containing protein</fullName>
    </recommendedName>
</protein>
<organism evidence="7 8">
    <name type="scientific">Diacronema lutheri</name>
    <name type="common">Unicellular marine alga</name>
    <name type="synonym">Monochrysis lutheri</name>
    <dbReference type="NCBI Taxonomy" id="2081491"/>
    <lineage>
        <taxon>Eukaryota</taxon>
        <taxon>Haptista</taxon>
        <taxon>Haptophyta</taxon>
        <taxon>Pavlovophyceae</taxon>
        <taxon>Pavlovales</taxon>
        <taxon>Pavlovaceae</taxon>
        <taxon>Diacronema</taxon>
    </lineage>
</organism>
<sequence length="252" mass="26912">MLHDESRLEVHVHPLALRGDAVLAAFLSVGVLTFVVTYSLSWTVETRRLTLPYLFLSEAIDEAPSSCVGSFLLSPACALMALVVLLRKEQLAYVSPPLRLWWLGPVGALGGHGVASFQVHNAPIAHYAFAGVFFGALTFYVMASAWHERAHSVPVRSELCSAVRATSAIVAPLLVLGATAIAPPLALAIAAGEPVEFEEPRDFAAHTAVFFGALAVLEVAFILAMAAHFASLLPELRGVIIAFNITRAGERC</sequence>
<comment type="caution">
    <text evidence="7">The sequence shown here is derived from an EMBL/GenBank/DDBJ whole genome shotgun (WGS) entry which is preliminary data.</text>
</comment>
<keyword evidence="2 5" id="KW-0812">Transmembrane</keyword>